<organism evidence="1">
    <name type="scientific">Clostridium botulinum</name>
    <dbReference type="NCBI Taxonomy" id="1491"/>
    <lineage>
        <taxon>Bacteria</taxon>
        <taxon>Bacillati</taxon>
        <taxon>Bacillota</taxon>
        <taxon>Clostridia</taxon>
        <taxon>Eubacteriales</taxon>
        <taxon>Clostridiaceae</taxon>
        <taxon>Clostridium</taxon>
    </lineage>
</organism>
<dbReference type="Gene3D" id="1.10.510.10">
    <property type="entry name" value="Transferase(Phosphotransferase) domain 1"/>
    <property type="match status" value="1"/>
</dbReference>
<keyword evidence="1" id="KW-0418">Kinase</keyword>
<dbReference type="EMBL" id="SGKT01000012">
    <property type="protein sequence ID" value="NEZ75115.1"/>
    <property type="molecule type" value="Genomic_DNA"/>
</dbReference>
<sequence length="227" mass="26678">MEKDLLDKNYIKKFINIIDNDFIPNLKMKSINPSDPIKVEFVPKPWILLGCGNYAGVFTHPDFDNLAIKIYAPGRGGLKEEIEVYKAIGDHPAYSKLLYSKNSYLILKRLKGITFYNSLIKGIKIPKYIIKDIDNALEYARKKGLNPHDVHAKNVMIVNNRGVVVDISDFKHKEYCCLWHDFKKAYYKLYIPFVYKLDIPIPNFILDTIRRMYKRYKRYKRVITGYL</sequence>
<accession>A0A6G4CNQ9</accession>
<dbReference type="Gene3D" id="3.30.200.20">
    <property type="entry name" value="Phosphorylase Kinase, domain 1"/>
    <property type="match status" value="1"/>
</dbReference>
<evidence type="ECO:0000313" key="1">
    <source>
        <dbReference type="EMBL" id="NEZ75115.1"/>
    </source>
</evidence>
<proteinExistence type="predicted"/>
<dbReference type="InterPro" id="IPR052396">
    <property type="entry name" value="Meiotic_Drive_Suppr_Kinase"/>
</dbReference>
<gene>
    <name evidence="1" type="ORF">EXM56_07170</name>
</gene>
<name>A0A6G4CNQ9_CLOBO</name>
<dbReference type="PANTHER" id="PTHR37171:SF1">
    <property type="entry name" value="SERINE_THREONINE-PROTEIN KINASE YRZF-RELATED"/>
    <property type="match status" value="1"/>
</dbReference>
<comment type="caution">
    <text evidence="1">The sequence shown here is derived from an EMBL/GenBank/DDBJ whole genome shotgun (WGS) entry which is preliminary data.</text>
</comment>
<keyword evidence="1" id="KW-0723">Serine/threonine-protein kinase</keyword>
<dbReference type="InterPro" id="IPR011009">
    <property type="entry name" value="Kinase-like_dom_sf"/>
</dbReference>
<protein>
    <submittedName>
        <fullName evidence="1">Serine/threonine protein kinase</fullName>
    </submittedName>
</protein>
<keyword evidence="1" id="KW-0808">Transferase</keyword>
<dbReference type="SUPFAM" id="SSF56112">
    <property type="entry name" value="Protein kinase-like (PK-like)"/>
    <property type="match status" value="1"/>
</dbReference>
<reference evidence="1" key="1">
    <citation type="submission" date="2019-02" db="EMBL/GenBank/DDBJ databases">
        <title>Genome sequencing of Clostridium botulinum clinical isolates.</title>
        <authorList>
            <person name="Brunt J."/>
            <person name="Van Vliet A.H.M."/>
            <person name="Stringer S.C."/>
            <person name="Grant K.A."/>
            <person name="Carter A.C."/>
            <person name="Peck M.W."/>
        </authorList>
    </citation>
    <scope>NUCLEOTIDE SEQUENCE</scope>
    <source>
        <strain evidence="1">H114400598</strain>
    </source>
</reference>
<dbReference type="PANTHER" id="PTHR37171">
    <property type="entry name" value="SERINE/THREONINE-PROTEIN KINASE YRZF-RELATED"/>
    <property type="match status" value="1"/>
</dbReference>
<dbReference type="GO" id="GO:0004674">
    <property type="term" value="F:protein serine/threonine kinase activity"/>
    <property type="evidence" value="ECO:0007669"/>
    <property type="project" value="UniProtKB-KW"/>
</dbReference>
<dbReference type="AlphaFoldDB" id="A0A6G4CNQ9"/>